<organism evidence="6 7">
    <name type="scientific">Nomascus leucogenys</name>
    <name type="common">Northern white-cheeked gibbon</name>
    <name type="synonym">Hylobates leucogenys</name>
    <dbReference type="NCBI Taxonomy" id="61853"/>
    <lineage>
        <taxon>Eukaryota</taxon>
        <taxon>Metazoa</taxon>
        <taxon>Chordata</taxon>
        <taxon>Craniata</taxon>
        <taxon>Vertebrata</taxon>
        <taxon>Euteleostomi</taxon>
        <taxon>Mammalia</taxon>
        <taxon>Eutheria</taxon>
        <taxon>Euarchontoglires</taxon>
        <taxon>Primates</taxon>
        <taxon>Haplorrhini</taxon>
        <taxon>Catarrhini</taxon>
        <taxon>Hylobatidae</taxon>
        <taxon>Nomascus</taxon>
    </lineage>
</organism>
<dbReference type="PANTHER" id="PTHR13408">
    <property type="entry name" value="DNA-DIRECTED RNA POLYMERASE III"/>
    <property type="match status" value="1"/>
</dbReference>
<feature type="region of interest" description="Disordered" evidence="5">
    <location>
        <begin position="206"/>
        <end position="228"/>
    </location>
</feature>
<reference evidence="6 7" key="1">
    <citation type="submission" date="2012-10" db="EMBL/GenBank/DDBJ databases">
        <authorList>
            <consortium name="Gibbon Genome Sequencing Consortium"/>
        </authorList>
    </citation>
    <scope>NUCLEOTIDE SEQUENCE [LARGE SCALE GENOMIC DNA]</scope>
</reference>
<sequence length="348" mass="38940">MSEGNAAGEPSTPGGPRPLLTGARGLIGRRPAPPLTPGRLPSIRSRDLTLGGVKKKTFTPNIISRKIKEEPKEEVTVKKEKRERDRDRQREGHGRGRGRPEVIQSHSIFEQGPAEMMKKKGNWDKTVDVRERQTEETKQILRMLEKDDFLDDPGLRNDTRNMPVQLPLAHSGWLFKEENDEPDIKPWLAGPKEEDMEVDIPAVKGTLNPSHEASLMKAPPKAARKTPGLPKDVSVAELLRELSLTKEEELLFLQLPDTLPGQPPTQEIKPIKTEVQGEDGQMVLIKQEKDRVCSDRGLQESSRGPGGEVVTRSGKQSRSHGALYLQPQLCVCCGCVFSLLIRKYFKHK</sequence>
<dbReference type="HOGENOM" id="CLU_042288_0_0_1"/>
<dbReference type="InParanoid" id="G1S012"/>
<evidence type="ECO:0000256" key="5">
    <source>
        <dbReference type="SAM" id="MobiDB-lite"/>
    </source>
</evidence>
<comment type="subcellular location">
    <subcellularLocation>
        <location evidence="1">Nucleus</location>
    </subcellularLocation>
</comment>
<dbReference type="GeneTree" id="ENSGT00390000013948"/>
<reference evidence="6" key="2">
    <citation type="submission" date="2025-08" db="UniProtKB">
        <authorList>
            <consortium name="Ensembl"/>
        </authorList>
    </citation>
    <scope>IDENTIFICATION</scope>
</reference>
<dbReference type="AlphaFoldDB" id="G1S012"/>
<dbReference type="GO" id="GO:0003682">
    <property type="term" value="F:chromatin binding"/>
    <property type="evidence" value="ECO:0007669"/>
    <property type="project" value="Ensembl"/>
</dbReference>
<dbReference type="STRING" id="61853.ENSNLEP00000018840"/>
<reference evidence="6" key="3">
    <citation type="submission" date="2025-09" db="UniProtKB">
        <authorList>
            <consortium name="Ensembl"/>
        </authorList>
    </citation>
    <scope>IDENTIFICATION</scope>
</reference>
<evidence type="ECO:0000256" key="4">
    <source>
        <dbReference type="ARBA" id="ARBA00023242"/>
    </source>
</evidence>
<dbReference type="EMBL" id="ADFV01073873">
    <property type="status" value="NOT_ANNOTATED_CDS"/>
    <property type="molecule type" value="Genomic_DNA"/>
</dbReference>
<accession>G1S012</accession>
<dbReference type="Ensembl" id="ENSNLET00000019785.2">
    <property type="protein sequence ID" value="ENSNLEP00000018840.2"/>
    <property type="gene ID" value="ENSNLEG00000015502.2"/>
</dbReference>
<dbReference type="OMA" id="AKEENCC"/>
<keyword evidence="2" id="KW-0240">DNA-directed RNA polymerase</keyword>
<name>G1S012_NOMLE</name>
<feature type="region of interest" description="Disordered" evidence="5">
    <location>
        <begin position="1"/>
        <end position="115"/>
    </location>
</feature>
<evidence type="ECO:0000313" key="6">
    <source>
        <dbReference type="Ensembl" id="ENSNLEP00000018840.2"/>
    </source>
</evidence>
<evidence type="ECO:0000313" key="7">
    <source>
        <dbReference type="Proteomes" id="UP000001073"/>
    </source>
</evidence>
<keyword evidence="3" id="KW-0804">Transcription</keyword>
<feature type="compositionally biased region" description="Basic and acidic residues" evidence="5">
    <location>
        <begin position="66"/>
        <end position="100"/>
    </location>
</feature>
<keyword evidence="7" id="KW-1185">Reference proteome</keyword>
<dbReference type="GO" id="GO:0042797">
    <property type="term" value="P:tRNA transcription by RNA polymerase III"/>
    <property type="evidence" value="ECO:0007669"/>
    <property type="project" value="TreeGrafter"/>
</dbReference>
<evidence type="ECO:0000256" key="1">
    <source>
        <dbReference type="ARBA" id="ARBA00004123"/>
    </source>
</evidence>
<dbReference type="Proteomes" id="UP000001073">
    <property type="component" value="Chromosome 8"/>
</dbReference>
<dbReference type="FunCoup" id="G1S012">
    <property type="interactions" value="2439"/>
</dbReference>
<dbReference type="GO" id="GO:0005666">
    <property type="term" value="C:RNA polymerase III complex"/>
    <property type="evidence" value="ECO:0007669"/>
    <property type="project" value="InterPro"/>
</dbReference>
<dbReference type="GO" id="GO:0003677">
    <property type="term" value="F:DNA binding"/>
    <property type="evidence" value="ECO:0007669"/>
    <property type="project" value="InterPro"/>
</dbReference>
<dbReference type="PANTHER" id="PTHR13408:SF0">
    <property type="entry name" value="DNA-DIRECTED RNA POLYMERASE III SUBUNIT RPC4"/>
    <property type="match status" value="1"/>
</dbReference>
<keyword evidence="4" id="KW-0539">Nucleus</keyword>
<protein>
    <recommendedName>
        <fullName evidence="8">RNA polymerase III subunit D</fullName>
    </recommendedName>
</protein>
<dbReference type="eggNOG" id="KOG3122">
    <property type="taxonomic scope" value="Eukaryota"/>
</dbReference>
<evidence type="ECO:0000256" key="3">
    <source>
        <dbReference type="ARBA" id="ARBA00023163"/>
    </source>
</evidence>
<feature type="region of interest" description="Disordered" evidence="5">
    <location>
        <begin position="294"/>
        <end position="314"/>
    </location>
</feature>
<evidence type="ECO:0008006" key="8">
    <source>
        <dbReference type="Google" id="ProtNLM"/>
    </source>
</evidence>
<evidence type="ECO:0000256" key="2">
    <source>
        <dbReference type="ARBA" id="ARBA00022478"/>
    </source>
</evidence>
<proteinExistence type="predicted"/>
<dbReference type="InterPro" id="IPR007811">
    <property type="entry name" value="RPC4"/>
</dbReference>